<feature type="domain" description="Outer membrane protein beta-barrel" evidence="2">
    <location>
        <begin position="135"/>
        <end position="284"/>
    </location>
</feature>
<organism evidence="3 4">
    <name type="scientific">Candidatus Rikenella faecigallinarum</name>
    <dbReference type="NCBI Taxonomy" id="2838745"/>
    <lineage>
        <taxon>Bacteria</taxon>
        <taxon>Pseudomonadati</taxon>
        <taxon>Bacteroidota</taxon>
        <taxon>Bacteroidia</taxon>
        <taxon>Bacteroidales</taxon>
        <taxon>Rikenellaceae</taxon>
        <taxon>Rikenella</taxon>
    </lineage>
</organism>
<sequence>MKRILFWAAMSAVVWGVAPVHAQGTEIKVQVIDTLSSSMPEVLADTSYADTVVSDDYEVRKVGFPQDNSTDNNNDIVKLLQESFSSHVQPPKRWKWHGGHWAGIGIYYSGLVRDIGHLSLPEGAEYMRQTPASIGVNINFADLTLVSNRHFGLITGLGLEINNFRFDDNVGLRNENGYILPDYSYDMAGIELKKSKLTTMYLNIPLLVEFQFGRSKGGKKYPAFVNFGLVGGLRLHSHTKVQYRDTNGNKQTEKQYGNLNLRNFHYGVECNVGYKWIALSARYYPQSIFTETGGPEVQQVNIGLSLMF</sequence>
<proteinExistence type="predicted"/>
<protein>
    <submittedName>
        <fullName evidence="3">PorT family protein</fullName>
    </submittedName>
</protein>
<feature type="chain" id="PRO_5039434368" evidence="1">
    <location>
        <begin position="23"/>
        <end position="308"/>
    </location>
</feature>
<reference evidence="3" key="1">
    <citation type="journal article" date="2021" name="PeerJ">
        <title>Extensive microbial diversity within the chicken gut microbiome revealed by metagenomics and culture.</title>
        <authorList>
            <person name="Gilroy R."/>
            <person name="Ravi A."/>
            <person name="Getino M."/>
            <person name="Pursley I."/>
            <person name="Horton D.L."/>
            <person name="Alikhan N.F."/>
            <person name="Baker D."/>
            <person name="Gharbi K."/>
            <person name="Hall N."/>
            <person name="Watson M."/>
            <person name="Adriaenssens E.M."/>
            <person name="Foster-Nyarko E."/>
            <person name="Jarju S."/>
            <person name="Secka A."/>
            <person name="Antonio M."/>
            <person name="Oren A."/>
            <person name="Chaudhuri R.R."/>
            <person name="La Ragione R."/>
            <person name="Hildebrand F."/>
            <person name="Pallen M.J."/>
        </authorList>
    </citation>
    <scope>NUCLEOTIDE SEQUENCE</scope>
    <source>
        <strain evidence="3">ChiBcec15-1070</strain>
    </source>
</reference>
<name>A0A9D1QC02_9BACT</name>
<dbReference type="EMBL" id="DXHL01000016">
    <property type="protein sequence ID" value="HIW10417.1"/>
    <property type="molecule type" value="Genomic_DNA"/>
</dbReference>
<feature type="signal peptide" evidence="1">
    <location>
        <begin position="1"/>
        <end position="22"/>
    </location>
</feature>
<dbReference type="Pfam" id="PF13568">
    <property type="entry name" value="OMP_b-brl_2"/>
    <property type="match status" value="1"/>
</dbReference>
<gene>
    <name evidence="3" type="ORF">H9888_02845</name>
</gene>
<evidence type="ECO:0000259" key="2">
    <source>
        <dbReference type="Pfam" id="PF13568"/>
    </source>
</evidence>
<dbReference type="Proteomes" id="UP000823926">
    <property type="component" value="Unassembled WGS sequence"/>
</dbReference>
<keyword evidence="1" id="KW-0732">Signal</keyword>
<evidence type="ECO:0000313" key="3">
    <source>
        <dbReference type="EMBL" id="HIW10417.1"/>
    </source>
</evidence>
<reference evidence="3" key="2">
    <citation type="submission" date="2021-04" db="EMBL/GenBank/DDBJ databases">
        <authorList>
            <person name="Gilroy R."/>
        </authorList>
    </citation>
    <scope>NUCLEOTIDE SEQUENCE</scope>
    <source>
        <strain evidence="3">ChiBcec15-1070</strain>
    </source>
</reference>
<accession>A0A9D1QC02</accession>
<comment type="caution">
    <text evidence="3">The sequence shown here is derived from an EMBL/GenBank/DDBJ whole genome shotgun (WGS) entry which is preliminary data.</text>
</comment>
<evidence type="ECO:0000256" key="1">
    <source>
        <dbReference type="SAM" id="SignalP"/>
    </source>
</evidence>
<evidence type="ECO:0000313" key="4">
    <source>
        <dbReference type="Proteomes" id="UP000823926"/>
    </source>
</evidence>
<dbReference type="InterPro" id="IPR025665">
    <property type="entry name" value="Beta-barrel_OMP_2"/>
</dbReference>
<dbReference type="AlphaFoldDB" id="A0A9D1QC02"/>